<evidence type="ECO:0000256" key="1">
    <source>
        <dbReference type="ARBA" id="ARBA00004141"/>
    </source>
</evidence>
<feature type="transmembrane region" description="Helical" evidence="12">
    <location>
        <begin position="211"/>
        <end position="235"/>
    </location>
</feature>
<dbReference type="InterPro" id="IPR003855">
    <property type="entry name" value="K+_transporter"/>
</dbReference>
<feature type="domain" description="K+ potassium transporter integral membrane" evidence="13">
    <location>
        <begin position="14"/>
        <end position="465"/>
    </location>
</feature>
<evidence type="ECO:0000256" key="11">
    <source>
        <dbReference type="ARBA" id="ARBA00023136"/>
    </source>
</evidence>
<feature type="domain" description="K+ potassium transporter C-terminal" evidence="14">
    <location>
        <begin position="476"/>
        <end position="623"/>
    </location>
</feature>
<feature type="transmembrane region" description="Helical" evidence="12">
    <location>
        <begin position="287"/>
        <end position="307"/>
    </location>
</feature>
<organism evidence="15 16">
    <name type="scientific">Vogesella oryzagri</name>
    <dbReference type="NCBI Taxonomy" id="3160864"/>
    <lineage>
        <taxon>Bacteria</taxon>
        <taxon>Pseudomonadati</taxon>
        <taxon>Pseudomonadota</taxon>
        <taxon>Betaproteobacteria</taxon>
        <taxon>Neisseriales</taxon>
        <taxon>Chromobacteriaceae</taxon>
        <taxon>Vogesella</taxon>
    </lineage>
</organism>
<name>A0ABV1M3X7_9NEIS</name>
<accession>A0ABV1M3X7</accession>
<dbReference type="Pfam" id="PF02705">
    <property type="entry name" value="K_trans"/>
    <property type="match status" value="1"/>
</dbReference>
<comment type="subcellular location">
    <subcellularLocation>
        <location evidence="12">Cell membrane</location>
        <topology evidence="12">Multi-pass membrane protein</topology>
    </subcellularLocation>
    <subcellularLocation>
        <location evidence="1">Membrane</location>
        <topology evidence="1">Multi-pass membrane protein</topology>
    </subcellularLocation>
</comment>
<keyword evidence="7 12" id="KW-0769">Symport</keyword>
<feature type="transmembrane region" description="Helical" evidence="12">
    <location>
        <begin position="425"/>
        <end position="442"/>
    </location>
</feature>
<keyword evidence="5 12" id="KW-0633">Potassium transport</keyword>
<evidence type="ECO:0000256" key="4">
    <source>
        <dbReference type="ARBA" id="ARBA00022475"/>
    </source>
</evidence>
<dbReference type="InterPro" id="IPR053952">
    <property type="entry name" value="K_trans_C"/>
</dbReference>
<evidence type="ECO:0000256" key="2">
    <source>
        <dbReference type="ARBA" id="ARBA00007019"/>
    </source>
</evidence>
<evidence type="ECO:0000259" key="14">
    <source>
        <dbReference type="Pfam" id="PF22776"/>
    </source>
</evidence>
<evidence type="ECO:0000256" key="10">
    <source>
        <dbReference type="ARBA" id="ARBA00023065"/>
    </source>
</evidence>
<feature type="transmembrane region" description="Helical" evidence="12">
    <location>
        <begin position="47"/>
        <end position="70"/>
    </location>
</feature>
<evidence type="ECO:0000256" key="12">
    <source>
        <dbReference type="HAMAP-Rule" id="MF_01522"/>
    </source>
</evidence>
<dbReference type="Pfam" id="PF22776">
    <property type="entry name" value="K_trans_C"/>
    <property type="match status" value="1"/>
</dbReference>
<keyword evidence="16" id="KW-1185">Reference proteome</keyword>
<keyword evidence="8 12" id="KW-0630">Potassium</keyword>
<comment type="caution">
    <text evidence="15">The sequence shown here is derived from an EMBL/GenBank/DDBJ whole genome shotgun (WGS) entry which is preliminary data.</text>
</comment>
<reference evidence="15" key="1">
    <citation type="submission" date="2024-06" db="EMBL/GenBank/DDBJ databases">
        <title>Genome sequence of Vogesella sp. MAHUQ-64.</title>
        <authorList>
            <person name="Huq M.A."/>
        </authorList>
    </citation>
    <scope>NUCLEOTIDE SEQUENCE</scope>
    <source>
        <strain evidence="15">MAHUQ-64</strain>
    </source>
</reference>
<evidence type="ECO:0000256" key="5">
    <source>
        <dbReference type="ARBA" id="ARBA00022538"/>
    </source>
</evidence>
<evidence type="ECO:0000313" key="16">
    <source>
        <dbReference type="Proteomes" id="UP001433638"/>
    </source>
</evidence>
<evidence type="ECO:0000256" key="8">
    <source>
        <dbReference type="ARBA" id="ARBA00022958"/>
    </source>
</evidence>
<evidence type="ECO:0000313" key="15">
    <source>
        <dbReference type="EMBL" id="MEQ6290065.1"/>
    </source>
</evidence>
<dbReference type="RefSeq" id="WP_349585141.1">
    <property type="nucleotide sequence ID" value="NZ_JBEFLD010000003.1"/>
</dbReference>
<evidence type="ECO:0000256" key="9">
    <source>
        <dbReference type="ARBA" id="ARBA00022989"/>
    </source>
</evidence>
<evidence type="ECO:0000256" key="6">
    <source>
        <dbReference type="ARBA" id="ARBA00022692"/>
    </source>
</evidence>
<sequence>MSSPQPGGRLAALSLAALGVVYGDIGTSPLYTMKEIFAGSHPVPLSHANILGILSLVLWSLLVVVAFKYVTIIMRADNKGEGGIMALMALVLHHAKSRQQVALLMLLGLFGAALFYGDSIITPAISVLSAVEGLGIATPALTPYIVPLSLTVLFGLFVMQKHGTEKVGALFGPVMVLWFLVLGVLGVREIVQNPPVLAALNPWHAVQFFAANPLLGFLALGGSVLALTGGEALYADMGHFGRRPIQLAWFSLVLPALVLNYFGQGALLLRNPQAIANPFYLLAPGWALLPMVLLATLATVIASQAVISGAYSITRQAIQLGYVPRMAILHTSSREIGQIYLPAVNWALLVAVALLVVGFGSSGKLAAAYGIAVTGTMVITTILTVMVARQQWHWSPLKCTLILGSLLLVDCAYFGANAFKLFEGGWFPLAMGLLIFTVMTTWKRGRELVHDKLAADGMPLTQFVELMAPAVPRVQGTAIFMTSDLLSTPHALLHSMKHYKSLHERVVLLKAEVADMPHVPAAERVRVEALGEQFYRVQVVFGFMDEPDVPLALEQCAAQGLALEMMDTSFFLGRETLIPKVGAGLMSRWREKLFLTMFRNAGAASSYFKLPPNRVVELGSQLAL</sequence>
<evidence type="ECO:0000256" key="3">
    <source>
        <dbReference type="ARBA" id="ARBA00022448"/>
    </source>
</evidence>
<comment type="similarity">
    <text evidence="2 12">Belongs to the HAK/KUP transporter (TC 2.A.72) family.</text>
</comment>
<keyword evidence="4 12" id="KW-1003">Cell membrane</keyword>
<feature type="transmembrane region" description="Helical" evidence="12">
    <location>
        <begin position="170"/>
        <end position="191"/>
    </location>
</feature>
<dbReference type="InterPro" id="IPR053951">
    <property type="entry name" value="K_trans_N"/>
</dbReference>
<comment type="function">
    <text evidence="12">Transport of potassium into the cell. Likely operates as a K(+):H(+) symporter.</text>
</comment>
<feature type="transmembrane region" description="Helical" evidence="12">
    <location>
        <begin position="141"/>
        <end position="158"/>
    </location>
</feature>
<comment type="catalytic activity">
    <reaction evidence="12">
        <text>K(+)(in) + H(+)(in) = K(+)(out) + H(+)(out)</text>
        <dbReference type="Rhea" id="RHEA:28490"/>
        <dbReference type="ChEBI" id="CHEBI:15378"/>
        <dbReference type="ChEBI" id="CHEBI:29103"/>
    </reaction>
</comment>
<keyword evidence="11 12" id="KW-0472">Membrane</keyword>
<dbReference type="Proteomes" id="UP001433638">
    <property type="component" value="Unassembled WGS sequence"/>
</dbReference>
<dbReference type="PANTHER" id="PTHR30540:SF79">
    <property type="entry name" value="LOW AFFINITY POTASSIUM TRANSPORT SYSTEM PROTEIN KUP"/>
    <property type="match status" value="1"/>
</dbReference>
<keyword evidence="6 12" id="KW-0812">Transmembrane</keyword>
<dbReference type="InterPro" id="IPR023051">
    <property type="entry name" value="Kup"/>
</dbReference>
<feature type="transmembrane region" description="Helical" evidence="12">
    <location>
        <begin position="101"/>
        <end position="121"/>
    </location>
</feature>
<proteinExistence type="inferred from homology"/>
<feature type="transmembrane region" description="Helical" evidence="12">
    <location>
        <begin position="366"/>
        <end position="388"/>
    </location>
</feature>
<keyword evidence="10 12" id="KW-0406">Ion transport</keyword>
<protein>
    <recommendedName>
        <fullName evidence="12">Probable potassium transport system protein Kup</fullName>
    </recommendedName>
</protein>
<gene>
    <name evidence="12" type="primary">kup</name>
    <name evidence="15" type="ORF">ABNW52_05470</name>
</gene>
<dbReference type="EMBL" id="JBEFLD010000003">
    <property type="protein sequence ID" value="MEQ6290065.1"/>
    <property type="molecule type" value="Genomic_DNA"/>
</dbReference>
<feature type="transmembrane region" description="Helical" evidence="12">
    <location>
        <begin position="400"/>
        <end position="419"/>
    </location>
</feature>
<dbReference type="PANTHER" id="PTHR30540">
    <property type="entry name" value="OSMOTIC STRESS POTASSIUM TRANSPORTER"/>
    <property type="match status" value="1"/>
</dbReference>
<keyword evidence="3 12" id="KW-0813">Transport</keyword>
<evidence type="ECO:0000256" key="7">
    <source>
        <dbReference type="ARBA" id="ARBA00022847"/>
    </source>
</evidence>
<feature type="transmembrane region" description="Helical" evidence="12">
    <location>
        <begin position="339"/>
        <end position="360"/>
    </location>
</feature>
<keyword evidence="9 12" id="KW-1133">Transmembrane helix</keyword>
<evidence type="ECO:0000259" key="13">
    <source>
        <dbReference type="Pfam" id="PF02705"/>
    </source>
</evidence>
<dbReference type="HAMAP" id="MF_01522">
    <property type="entry name" value="Kup"/>
    <property type="match status" value="1"/>
</dbReference>
<feature type="transmembrane region" description="Helical" evidence="12">
    <location>
        <begin position="247"/>
        <end position="267"/>
    </location>
</feature>